<proteinExistence type="predicted"/>
<organism evidence="3 4">
    <name type="scientific">Streptacidiphilus pinicola</name>
    <dbReference type="NCBI Taxonomy" id="2219663"/>
    <lineage>
        <taxon>Bacteria</taxon>
        <taxon>Bacillati</taxon>
        <taxon>Actinomycetota</taxon>
        <taxon>Actinomycetes</taxon>
        <taxon>Kitasatosporales</taxon>
        <taxon>Streptomycetaceae</taxon>
        <taxon>Streptacidiphilus</taxon>
    </lineage>
</organism>
<dbReference type="AlphaFoldDB" id="A0A2X0KF70"/>
<evidence type="ECO:0000313" key="4">
    <source>
        <dbReference type="Proteomes" id="UP000248889"/>
    </source>
</evidence>
<evidence type="ECO:0000313" key="3">
    <source>
        <dbReference type="EMBL" id="RAG87675.1"/>
    </source>
</evidence>
<dbReference type="InterPro" id="IPR015797">
    <property type="entry name" value="NUDIX_hydrolase-like_dom_sf"/>
</dbReference>
<sequence length="164" mass="18519">MSELVDRVDEEDRVLGVVERDEAIRQGWLHRVATTVCSAPDGRILVHRRPDDDRRFPGQLNWLLGGAANAGESYEEAAARELAEELGVRLRPRLVLTFRCAGVISPYWLGVHEVVVTGPIRPDPAEIAWHAWVTEAELAELVREEDFLPDGRDAYERYQAHGRA</sequence>
<dbReference type="PANTHER" id="PTHR10885">
    <property type="entry name" value="ISOPENTENYL-DIPHOSPHATE DELTA-ISOMERASE"/>
    <property type="match status" value="1"/>
</dbReference>
<reference evidence="3 4" key="1">
    <citation type="submission" date="2018-06" db="EMBL/GenBank/DDBJ databases">
        <title>Streptacidiphilus pinicola sp. nov., isolated from pine grove soil.</title>
        <authorList>
            <person name="Roh S.G."/>
            <person name="Park S."/>
            <person name="Kim M.-K."/>
            <person name="Yun B.-R."/>
            <person name="Park J."/>
            <person name="Kim M.J."/>
            <person name="Kim Y.S."/>
            <person name="Kim S.B."/>
        </authorList>
    </citation>
    <scope>NUCLEOTIDE SEQUENCE [LARGE SCALE GENOMIC DNA]</scope>
    <source>
        <strain evidence="3 4">MMS16-CNU450</strain>
    </source>
</reference>
<evidence type="ECO:0000256" key="1">
    <source>
        <dbReference type="ARBA" id="ARBA00022801"/>
    </source>
</evidence>
<dbReference type="InterPro" id="IPR020084">
    <property type="entry name" value="NUDIX_hydrolase_CS"/>
</dbReference>
<dbReference type="GO" id="GO:0016787">
    <property type="term" value="F:hydrolase activity"/>
    <property type="evidence" value="ECO:0007669"/>
    <property type="project" value="UniProtKB-KW"/>
</dbReference>
<name>A0A2X0KF70_9ACTN</name>
<comment type="caution">
    <text evidence="3">The sequence shown here is derived from an EMBL/GenBank/DDBJ whole genome shotgun (WGS) entry which is preliminary data.</text>
</comment>
<evidence type="ECO:0000259" key="2">
    <source>
        <dbReference type="PROSITE" id="PS51462"/>
    </source>
</evidence>
<dbReference type="OrthoDB" id="67499at2"/>
<protein>
    <submittedName>
        <fullName evidence="3">NTP pyrophosphohydrolase</fullName>
    </submittedName>
</protein>
<dbReference type="PROSITE" id="PS51462">
    <property type="entry name" value="NUDIX"/>
    <property type="match status" value="1"/>
</dbReference>
<dbReference type="PANTHER" id="PTHR10885:SF0">
    <property type="entry name" value="ISOPENTENYL-DIPHOSPHATE DELTA-ISOMERASE"/>
    <property type="match status" value="1"/>
</dbReference>
<dbReference type="PROSITE" id="PS00893">
    <property type="entry name" value="NUDIX_BOX"/>
    <property type="match status" value="1"/>
</dbReference>
<dbReference type="Gene3D" id="3.90.79.10">
    <property type="entry name" value="Nucleoside Triphosphate Pyrophosphohydrolase"/>
    <property type="match status" value="1"/>
</dbReference>
<dbReference type="InterPro" id="IPR000086">
    <property type="entry name" value="NUDIX_hydrolase_dom"/>
</dbReference>
<dbReference type="SUPFAM" id="SSF55811">
    <property type="entry name" value="Nudix"/>
    <property type="match status" value="1"/>
</dbReference>
<dbReference type="RefSeq" id="WP_111498596.1">
    <property type="nucleotide sequence ID" value="NZ_QKYN01000001.1"/>
</dbReference>
<accession>A0A2X0KF70</accession>
<keyword evidence="4" id="KW-1185">Reference proteome</keyword>
<keyword evidence="1 3" id="KW-0378">Hydrolase</keyword>
<dbReference type="EMBL" id="QKYN01000001">
    <property type="protein sequence ID" value="RAG87675.1"/>
    <property type="molecule type" value="Genomic_DNA"/>
</dbReference>
<feature type="domain" description="Nudix hydrolase" evidence="2">
    <location>
        <begin position="28"/>
        <end position="155"/>
    </location>
</feature>
<dbReference type="Proteomes" id="UP000248889">
    <property type="component" value="Unassembled WGS sequence"/>
</dbReference>
<dbReference type="Pfam" id="PF00293">
    <property type="entry name" value="NUDIX"/>
    <property type="match status" value="1"/>
</dbReference>
<gene>
    <name evidence="3" type="ORF">DN069_00100</name>
</gene>